<keyword evidence="7 10" id="KW-0560">Oxidoreductase</keyword>
<dbReference type="RefSeq" id="WP_273840810.1">
    <property type="nucleotide sequence ID" value="NZ_JAQQWT010000002.1"/>
</dbReference>
<name>A0ABV6NGF7_9BACI</name>
<evidence type="ECO:0000256" key="6">
    <source>
        <dbReference type="ARBA" id="ARBA00022827"/>
    </source>
</evidence>
<comment type="caution">
    <text evidence="10">The sequence shown here is derived from an EMBL/GenBank/DDBJ whole genome shotgun (WGS) entry which is preliminary data.</text>
</comment>
<dbReference type="GO" id="GO:0032259">
    <property type="term" value="P:methylation"/>
    <property type="evidence" value="ECO:0007669"/>
    <property type="project" value="UniProtKB-KW"/>
</dbReference>
<comment type="cofactor">
    <cofactor evidence="1">
        <name>FAD</name>
        <dbReference type="ChEBI" id="CHEBI:57692"/>
    </cofactor>
</comment>
<evidence type="ECO:0000256" key="3">
    <source>
        <dbReference type="ARBA" id="ARBA00022603"/>
    </source>
</evidence>
<gene>
    <name evidence="10" type="ORF">ACFFH4_12420</name>
</gene>
<comment type="pathway">
    <text evidence="2">One-carbon metabolism; tetrahydrofolate interconversion.</text>
</comment>
<dbReference type="Gene3D" id="3.20.20.220">
    <property type="match status" value="1"/>
</dbReference>
<feature type="binding site" evidence="8">
    <location>
        <position position="266"/>
    </location>
    <ligand>
        <name>Zn(2+)</name>
        <dbReference type="ChEBI" id="CHEBI:29105"/>
    </ligand>
</feature>
<evidence type="ECO:0000256" key="2">
    <source>
        <dbReference type="ARBA" id="ARBA00004777"/>
    </source>
</evidence>
<keyword evidence="11" id="KW-1185">Reference proteome</keyword>
<dbReference type="NCBIfam" id="NF006396">
    <property type="entry name" value="PRK08645.1"/>
    <property type="match status" value="1"/>
</dbReference>
<dbReference type="Pfam" id="PF02219">
    <property type="entry name" value="MTHFR"/>
    <property type="match status" value="1"/>
</dbReference>
<dbReference type="SUPFAM" id="SSF51730">
    <property type="entry name" value="FAD-linked oxidoreductase"/>
    <property type="match status" value="1"/>
</dbReference>
<dbReference type="Gene3D" id="3.20.20.330">
    <property type="entry name" value="Homocysteine-binding-like domain"/>
    <property type="match status" value="1"/>
</dbReference>
<feature type="binding site" evidence="8">
    <location>
        <position position="267"/>
    </location>
    <ligand>
        <name>Zn(2+)</name>
        <dbReference type="ChEBI" id="CHEBI:29105"/>
    </ligand>
</feature>
<sequence length="615" mass="67849">MSFLKQIKSEVLIGDGAMGTLLYENGVDQCFEEVNVLQPEKVLSVHRKYVEAGADIIQTNTYAANTLKLEKYGLERRARELNQAAVQLAKKAADEKTYVFGTLGGVRRFQLEEWSLREIEVALSEQMNELLSEGVDGLLLETFYDLEEAKMAAGLARKLTNLPLVVNLSLGDVSVMNGGIPISEAFNQLTAVGADVVGLNCRTGPFHMLRSFETIPLRQDAFFSAYPNASLPDFRDGRVYYESNIDYFKAMGEKFIQQGVRLLGGCCGTNPELIQAFSEVRAQTKPATQKVVRPLQIAREAIHIPRKQRPLPELVKERKSVIVELDPPKKLSTKKFMDGAKALKEAGVDAVTLADNSLASPRVDNLALGAMIKEQVGVRPLVHITCRDRNLIGLQSHLMGLHALGIDDVLAITGDPTKIGDFPGATSVYDVSSFQLISLIKQLNEGISFSGKELGQKANFSVGAAFNPNVRHLDKAVKRMEKKVNSGADYFMTQPIYSVDQIEALAEETKHISEPIYIGIMPLTGTRNAEFLHNEVPGIKLTDDIRAAMAACGEDREASTKEGIVIAKSLIDAALSHFNGIYLITPFLRYEITVELTQYIESQKLILQDNRSLSR</sequence>
<evidence type="ECO:0000313" key="11">
    <source>
        <dbReference type="Proteomes" id="UP001589833"/>
    </source>
</evidence>
<dbReference type="SUPFAM" id="SSF82282">
    <property type="entry name" value="Homocysteine S-methyltransferase"/>
    <property type="match status" value="1"/>
</dbReference>
<proteinExistence type="predicted"/>
<keyword evidence="8" id="KW-0479">Metal-binding</keyword>
<dbReference type="GO" id="GO:0008168">
    <property type="term" value="F:methyltransferase activity"/>
    <property type="evidence" value="ECO:0007669"/>
    <property type="project" value="UniProtKB-KW"/>
</dbReference>
<dbReference type="GO" id="GO:0004489">
    <property type="term" value="F:methylenetetrahydrofolate reductase [NAD(P)H] activity"/>
    <property type="evidence" value="ECO:0007669"/>
    <property type="project" value="UniProtKB-EC"/>
</dbReference>
<evidence type="ECO:0000256" key="7">
    <source>
        <dbReference type="ARBA" id="ARBA00023002"/>
    </source>
</evidence>
<dbReference type="InterPro" id="IPR003171">
    <property type="entry name" value="Mehydrof_redctse-like"/>
</dbReference>
<protein>
    <submittedName>
        <fullName evidence="10">Bifunctional homocysteine S-methyltransferase/methylenetetrahydrofolate reductase</fullName>
        <ecNumber evidence="10">1.5.1.20</ecNumber>
        <ecNumber evidence="10">2.1.1.10</ecNumber>
    </submittedName>
</protein>
<dbReference type="InterPro" id="IPR029041">
    <property type="entry name" value="FAD-linked_oxidoreductase-like"/>
</dbReference>
<evidence type="ECO:0000256" key="5">
    <source>
        <dbReference type="ARBA" id="ARBA00022679"/>
    </source>
</evidence>
<keyword evidence="3 8" id="KW-0489">Methyltransferase</keyword>
<dbReference type="EMBL" id="JBHLTR010000017">
    <property type="protein sequence ID" value="MFC0559855.1"/>
    <property type="molecule type" value="Genomic_DNA"/>
</dbReference>
<dbReference type="EC" id="1.5.1.20" evidence="10"/>
<dbReference type="PANTHER" id="PTHR11103:SF18">
    <property type="entry name" value="SLR1189 PROTEIN"/>
    <property type="match status" value="1"/>
</dbReference>
<dbReference type="Proteomes" id="UP001589833">
    <property type="component" value="Unassembled WGS sequence"/>
</dbReference>
<dbReference type="InterPro" id="IPR036589">
    <property type="entry name" value="HCY_dom_sf"/>
</dbReference>
<accession>A0ABV6NGF7</accession>
<dbReference type="Pfam" id="PF02574">
    <property type="entry name" value="S-methyl_trans"/>
    <property type="match status" value="1"/>
</dbReference>
<evidence type="ECO:0000256" key="8">
    <source>
        <dbReference type="PROSITE-ProRule" id="PRU00333"/>
    </source>
</evidence>
<reference evidence="10 11" key="1">
    <citation type="submission" date="2024-09" db="EMBL/GenBank/DDBJ databases">
        <authorList>
            <person name="Sun Q."/>
            <person name="Mori K."/>
        </authorList>
    </citation>
    <scope>NUCLEOTIDE SEQUENCE [LARGE SCALE GENOMIC DNA]</scope>
    <source>
        <strain evidence="10 11">NCAIM B.02301</strain>
    </source>
</reference>
<dbReference type="CDD" id="cd00537">
    <property type="entry name" value="MTHFR"/>
    <property type="match status" value="1"/>
</dbReference>
<evidence type="ECO:0000256" key="1">
    <source>
        <dbReference type="ARBA" id="ARBA00001974"/>
    </source>
</evidence>
<dbReference type="PROSITE" id="PS50970">
    <property type="entry name" value="HCY"/>
    <property type="match status" value="1"/>
</dbReference>
<organism evidence="10 11">
    <name type="scientific">Halalkalibacter alkalisediminis</name>
    <dbReference type="NCBI Taxonomy" id="935616"/>
    <lineage>
        <taxon>Bacteria</taxon>
        <taxon>Bacillati</taxon>
        <taxon>Bacillota</taxon>
        <taxon>Bacilli</taxon>
        <taxon>Bacillales</taxon>
        <taxon>Bacillaceae</taxon>
        <taxon>Halalkalibacter</taxon>
    </lineage>
</organism>
<dbReference type="EC" id="2.1.1.10" evidence="10"/>
<evidence type="ECO:0000256" key="4">
    <source>
        <dbReference type="ARBA" id="ARBA00022630"/>
    </source>
</evidence>
<keyword evidence="6" id="KW-0274">FAD</keyword>
<keyword evidence="4" id="KW-0285">Flavoprotein</keyword>
<feature type="domain" description="Hcy-binding" evidence="9">
    <location>
        <begin position="1"/>
        <end position="281"/>
    </location>
</feature>
<comment type="cofactor">
    <cofactor evidence="8">
        <name>Zn(2+)</name>
        <dbReference type="ChEBI" id="CHEBI:29105"/>
    </cofactor>
</comment>
<dbReference type="InterPro" id="IPR003726">
    <property type="entry name" value="HCY_dom"/>
</dbReference>
<keyword evidence="8" id="KW-0862">Zinc</keyword>
<dbReference type="PANTHER" id="PTHR11103">
    <property type="entry name" value="SLR1189 PROTEIN"/>
    <property type="match status" value="1"/>
</dbReference>
<keyword evidence="5 8" id="KW-0808">Transferase</keyword>
<evidence type="ECO:0000313" key="10">
    <source>
        <dbReference type="EMBL" id="MFC0559855.1"/>
    </source>
</evidence>
<evidence type="ECO:0000259" key="9">
    <source>
        <dbReference type="PROSITE" id="PS50970"/>
    </source>
</evidence>
<feature type="binding site" evidence="8">
    <location>
        <position position="201"/>
    </location>
    <ligand>
        <name>Zn(2+)</name>
        <dbReference type="ChEBI" id="CHEBI:29105"/>
    </ligand>
</feature>